<evidence type="ECO:0000313" key="2">
    <source>
        <dbReference type="EMBL" id="QEE11632.1"/>
    </source>
</evidence>
<dbReference type="OrthoDB" id="7925327at2"/>
<dbReference type="PROSITE" id="PS51186">
    <property type="entry name" value="GNAT"/>
    <property type="match status" value="1"/>
</dbReference>
<protein>
    <submittedName>
        <fullName evidence="2">GNAT family N-acetyltransferase</fullName>
    </submittedName>
</protein>
<dbReference type="Pfam" id="PF13673">
    <property type="entry name" value="Acetyltransf_10"/>
    <property type="match status" value="1"/>
</dbReference>
<dbReference type="SUPFAM" id="SSF55729">
    <property type="entry name" value="Acyl-CoA N-acyltransferases (Nat)"/>
    <property type="match status" value="1"/>
</dbReference>
<dbReference type="InterPro" id="IPR016181">
    <property type="entry name" value="Acyl_CoA_acyltransferase"/>
</dbReference>
<dbReference type="GeneID" id="71060744"/>
<reference evidence="3" key="1">
    <citation type="submission" date="2019-07" db="EMBL/GenBank/DDBJ databases">
        <title>Bartonella kosoyii sp. nov. and Bartonella krasnovii sp. nov., two novel members of the Bartonella elizabethae complex sensu lato, isolated from black rats and wild desert rodent-fleas.</title>
        <authorList>
            <person name="Gutierrez R."/>
            <person name="Shalit T."/>
            <person name="Markus B."/>
            <person name="Yuan C."/>
            <person name="Nachum-Biala Y."/>
            <person name="Elad D."/>
            <person name="Harrus S."/>
        </authorList>
    </citation>
    <scope>NUCLEOTIDE SEQUENCE [LARGE SCALE GENOMIC DNA]</scope>
    <source>
        <strain evidence="3">OE 1-1</strain>
    </source>
</reference>
<dbReference type="EMBL" id="CP031844">
    <property type="protein sequence ID" value="QEE11632.1"/>
    <property type="molecule type" value="Genomic_DNA"/>
</dbReference>
<name>A0A5B9CZQ5_9HYPH</name>
<dbReference type="CDD" id="cd04301">
    <property type="entry name" value="NAT_SF"/>
    <property type="match status" value="1"/>
</dbReference>
<dbReference type="KEGG" id="barn:D1092_01030"/>
<organism evidence="2 3">
    <name type="scientific">Bartonella krasnovii</name>
    <dbReference type="NCBI Taxonomy" id="2267275"/>
    <lineage>
        <taxon>Bacteria</taxon>
        <taxon>Pseudomonadati</taxon>
        <taxon>Pseudomonadota</taxon>
        <taxon>Alphaproteobacteria</taxon>
        <taxon>Hyphomicrobiales</taxon>
        <taxon>Bartonellaceae</taxon>
        <taxon>Bartonella</taxon>
    </lineage>
</organism>
<evidence type="ECO:0000259" key="1">
    <source>
        <dbReference type="PROSITE" id="PS51186"/>
    </source>
</evidence>
<dbReference type="Proteomes" id="UP000321311">
    <property type="component" value="Chromosome"/>
</dbReference>
<evidence type="ECO:0000313" key="3">
    <source>
        <dbReference type="Proteomes" id="UP000321311"/>
    </source>
</evidence>
<dbReference type="Gene3D" id="3.40.630.30">
    <property type="match status" value="1"/>
</dbReference>
<proteinExistence type="predicted"/>
<accession>A0A5B9CZQ5</accession>
<dbReference type="GO" id="GO:0016747">
    <property type="term" value="F:acyltransferase activity, transferring groups other than amino-acyl groups"/>
    <property type="evidence" value="ECO:0007669"/>
    <property type="project" value="InterPro"/>
</dbReference>
<gene>
    <name evidence="2" type="ORF">D1092_01030</name>
</gene>
<feature type="domain" description="N-acetyltransferase" evidence="1">
    <location>
        <begin position="1"/>
        <end position="92"/>
    </location>
</feature>
<sequence length="92" mass="10505">MDKIAGHIFFDCSDKDKAYLARLYVLPSYQRLGICEKLLEQAIAINKIQGRIHLKVNSENIKGLSFCEKLGFKRIGQLYEDGGTLLIMEKEI</sequence>
<dbReference type="RefSeq" id="WP_120121794.1">
    <property type="nucleotide sequence ID" value="NZ_CP031844.2"/>
</dbReference>
<keyword evidence="2" id="KW-0808">Transferase</keyword>
<dbReference type="InterPro" id="IPR000182">
    <property type="entry name" value="GNAT_dom"/>
</dbReference>
<dbReference type="AlphaFoldDB" id="A0A5B9CZQ5"/>